<name>A0ACC0A3R6_CATRO</name>
<evidence type="ECO:0000313" key="1">
    <source>
        <dbReference type="EMBL" id="KAI5655221.1"/>
    </source>
</evidence>
<keyword evidence="2" id="KW-1185">Reference proteome</keyword>
<sequence length="227" mass="25741">MKCGFTSRIQVHNTLLLWIRHLDTIVLIHLYLCSPEIESSWVYFYKSGCCVMQCCVENAQGETREYLINEIITNAMHLAEDPYGNYVVQHLLSQKIPGVTEQLLGHLRYRFTGMSTNKYASNVVEKFLTEAGEEHSTIIIMELINSPDAAGLLFDPFANYVIQRALSVSRTLKTQSYLHSIISISSSDDYRLLVTLLIALPFLLSLTHVVATFRRSSRVSRTSNSVT</sequence>
<organism evidence="1 2">
    <name type="scientific">Catharanthus roseus</name>
    <name type="common">Madagascar periwinkle</name>
    <name type="synonym">Vinca rosea</name>
    <dbReference type="NCBI Taxonomy" id="4058"/>
    <lineage>
        <taxon>Eukaryota</taxon>
        <taxon>Viridiplantae</taxon>
        <taxon>Streptophyta</taxon>
        <taxon>Embryophyta</taxon>
        <taxon>Tracheophyta</taxon>
        <taxon>Spermatophyta</taxon>
        <taxon>Magnoliopsida</taxon>
        <taxon>eudicotyledons</taxon>
        <taxon>Gunneridae</taxon>
        <taxon>Pentapetalae</taxon>
        <taxon>asterids</taxon>
        <taxon>lamiids</taxon>
        <taxon>Gentianales</taxon>
        <taxon>Apocynaceae</taxon>
        <taxon>Rauvolfioideae</taxon>
        <taxon>Vinceae</taxon>
        <taxon>Catharanthinae</taxon>
        <taxon>Catharanthus</taxon>
    </lineage>
</organism>
<protein>
    <submittedName>
        <fullName evidence="1">Uncharacterized protein</fullName>
    </submittedName>
</protein>
<evidence type="ECO:0000313" key="2">
    <source>
        <dbReference type="Proteomes" id="UP001060085"/>
    </source>
</evidence>
<dbReference type="EMBL" id="CM044707">
    <property type="protein sequence ID" value="KAI5655221.1"/>
    <property type="molecule type" value="Genomic_DNA"/>
</dbReference>
<accession>A0ACC0A3R6</accession>
<reference evidence="2" key="1">
    <citation type="journal article" date="2023" name="Nat. Plants">
        <title>Single-cell RNA sequencing provides a high-resolution roadmap for understanding the multicellular compartmentation of specialized metabolism.</title>
        <authorList>
            <person name="Sun S."/>
            <person name="Shen X."/>
            <person name="Li Y."/>
            <person name="Li Y."/>
            <person name="Wang S."/>
            <person name="Li R."/>
            <person name="Zhang H."/>
            <person name="Shen G."/>
            <person name="Guo B."/>
            <person name="Wei J."/>
            <person name="Xu J."/>
            <person name="St-Pierre B."/>
            <person name="Chen S."/>
            <person name="Sun C."/>
        </authorList>
    </citation>
    <scope>NUCLEOTIDE SEQUENCE [LARGE SCALE GENOMIC DNA]</scope>
</reference>
<comment type="caution">
    <text evidence="1">The sequence shown here is derived from an EMBL/GenBank/DDBJ whole genome shotgun (WGS) entry which is preliminary data.</text>
</comment>
<dbReference type="Proteomes" id="UP001060085">
    <property type="component" value="Linkage Group LG07"/>
</dbReference>
<proteinExistence type="predicted"/>
<gene>
    <name evidence="1" type="ORF">M9H77_32408</name>
</gene>